<dbReference type="GO" id="GO:0016887">
    <property type="term" value="F:ATP hydrolysis activity"/>
    <property type="evidence" value="ECO:0007669"/>
    <property type="project" value="InterPro"/>
</dbReference>
<evidence type="ECO:0000313" key="6">
    <source>
        <dbReference type="Proteomes" id="UP000640274"/>
    </source>
</evidence>
<dbReference type="SMART" id="SM00382">
    <property type="entry name" value="AAA"/>
    <property type="match status" value="1"/>
</dbReference>
<dbReference type="PANTHER" id="PTHR42711:SF1">
    <property type="entry name" value="ABC-TRANSPORT PROTEIN, ATP-BINDING COMPONENT"/>
    <property type="match status" value="1"/>
</dbReference>
<reference evidence="5" key="1">
    <citation type="submission" date="2020-12" db="EMBL/GenBank/DDBJ databases">
        <authorList>
            <person name="Huq M.A."/>
        </authorList>
    </citation>
    <scope>NUCLEOTIDE SEQUENCE</scope>
    <source>
        <strain evidence="5">MAHUQ-46</strain>
    </source>
</reference>
<dbReference type="RefSeq" id="WP_199020779.1">
    <property type="nucleotide sequence ID" value="NZ_JAELUP010000103.1"/>
</dbReference>
<accession>A0A934J5G2</accession>
<dbReference type="InterPro" id="IPR003439">
    <property type="entry name" value="ABC_transporter-like_ATP-bd"/>
</dbReference>
<gene>
    <name evidence="5" type="ORF">JFN88_18575</name>
</gene>
<dbReference type="PROSITE" id="PS50893">
    <property type="entry name" value="ABC_TRANSPORTER_2"/>
    <property type="match status" value="1"/>
</dbReference>
<evidence type="ECO:0000313" key="5">
    <source>
        <dbReference type="EMBL" id="MBJ6363210.1"/>
    </source>
</evidence>
<sequence>MIYVEGLSKEYKQFNRASGVIGTIKNLFSREHTIVKAVDNISFSIEQGEAIGYLGPNGAGKSTMIKMLTGILVPTSGKVTVNHLVPHKSRQEIAKRIGIVFGQRSQLWWDLPVEDSFELHRRIYNIQDKDYQKNMDIFLDLLNLKEFITRPVRQLSLGQRMRAEIGLALLHNPDIVFLDEPTIGLDVIAKDNIRNFIRQMNRERKISIFLTSHDMKDIEEICGRMLIVNKGELIYDGTVEQLKSNLSASKIITIEFVVDPGDAVVLENAVLVNDSGIRKTFRIDKGLDSAIDFVQNLSKRYPIKDFVLQDSNIEDIIRMYYRSLEKDNSTQMTKQEKLSVIY</sequence>
<dbReference type="PANTHER" id="PTHR42711">
    <property type="entry name" value="ABC TRANSPORTER ATP-BINDING PROTEIN"/>
    <property type="match status" value="1"/>
</dbReference>
<name>A0A934J5G2_9BACL</name>
<evidence type="ECO:0000256" key="3">
    <source>
        <dbReference type="ARBA" id="ARBA00022840"/>
    </source>
</evidence>
<keyword evidence="2" id="KW-0547">Nucleotide-binding</keyword>
<dbReference type="SUPFAM" id="SSF52540">
    <property type="entry name" value="P-loop containing nucleoside triphosphate hydrolases"/>
    <property type="match status" value="1"/>
</dbReference>
<dbReference type="InterPro" id="IPR050763">
    <property type="entry name" value="ABC_transporter_ATP-binding"/>
</dbReference>
<evidence type="ECO:0000259" key="4">
    <source>
        <dbReference type="PROSITE" id="PS50893"/>
    </source>
</evidence>
<dbReference type="AlphaFoldDB" id="A0A934J5G2"/>
<dbReference type="EMBL" id="JAELUP010000103">
    <property type="protein sequence ID" value="MBJ6363210.1"/>
    <property type="molecule type" value="Genomic_DNA"/>
</dbReference>
<dbReference type="Proteomes" id="UP000640274">
    <property type="component" value="Unassembled WGS sequence"/>
</dbReference>
<feature type="domain" description="ABC transporter" evidence="4">
    <location>
        <begin position="22"/>
        <end position="255"/>
    </location>
</feature>
<dbReference type="InterPro" id="IPR017871">
    <property type="entry name" value="ABC_transporter-like_CS"/>
</dbReference>
<dbReference type="GO" id="GO:0005524">
    <property type="term" value="F:ATP binding"/>
    <property type="evidence" value="ECO:0007669"/>
    <property type="project" value="UniProtKB-KW"/>
</dbReference>
<dbReference type="InterPro" id="IPR027417">
    <property type="entry name" value="P-loop_NTPase"/>
</dbReference>
<evidence type="ECO:0000256" key="2">
    <source>
        <dbReference type="ARBA" id="ARBA00022741"/>
    </source>
</evidence>
<organism evidence="5 6">
    <name type="scientific">Paenibacillus roseus</name>
    <dbReference type="NCBI Taxonomy" id="2798579"/>
    <lineage>
        <taxon>Bacteria</taxon>
        <taxon>Bacillati</taxon>
        <taxon>Bacillota</taxon>
        <taxon>Bacilli</taxon>
        <taxon>Bacillales</taxon>
        <taxon>Paenibacillaceae</taxon>
        <taxon>Paenibacillus</taxon>
    </lineage>
</organism>
<evidence type="ECO:0000256" key="1">
    <source>
        <dbReference type="ARBA" id="ARBA00022448"/>
    </source>
</evidence>
<protein>
    <submittedName>
        <fullName evidence="5">ATP-binding cassette domain-containing protein</fullName>
    </submittedName>
</protein>
<keyword evidence="3 5" id="KW-0067">ATP-binding</keyword>
<keyword evidence="6" id="KW-1185">Reference proteome</keyword>
<proteinExistence type="predicted"/>
<dbReference type="InterPro" id="IPR003593">
    <property type="entry name" value="AAA+_ATPase"/>
</dbReference>
<comment type="caution">
    <text evidence="5">The sequence shown here is derived from an EMBL/GenBank/DDBJ whole genome shotgun (WGS) entry which is preliminary data.</text>
</comment>
<dbReference type="Gene3D" id="3.40.50.300">
    <property type="entry name" value="P-loop containing nucleotide triphosphate hydrolases"/>
    <property type="match status" value="1"/>
</dbReference>
<keyword evidence="1" id="KW-0813">Transport</keyword>
<dbReference type="PROSITE" id="PS00211">
    <property type="entry name" value="ABC_TRANSPORTER_1"/>
    <property type="match status" value="1"/>
</dbReference>
<dbReference type="Pfam" id="PF00005">
    <property type="entry name" value="ABC_tran"/>
    <property type="match status" value="1"/>
</dbReference>